<protein>
    <submittedName>
        <fullName evidence="2">Uncharacterized protein</fullName>
    </submittedName>
</protein>
<feature type="transmembrane region" description="Helical" evidence="1">
    <location>
        <begin position="90"/>
        <end position="119"/>
    </location>
</feature>
<accession>A0A942U8G3</accession>
<feature type="transmembrane region" description="Helical" evidence="1">
    <location>
        <begin position="17"/>
        <end position="40"/>
    </location>
</feature>
<feature type="transmembrane region" description="Helical" evidence="1">
    <location>
        <begin position="46"/>
        <end position="70"/>
    </location>
</feature>
<dbReference type="AlphaFoldDB" id="A0A942U8G3"/>
<evidence type="ECO:0000313" key="2">
    <source>
        <dbReference type="EMBL" id="MBS4212799.1"/>
    </source>
</evidence>
<comment type="caution">
    <text evidence="2">The sequence shown here is derived from an EMBL/GenBank/DDBJ whole genome shotgun (WGS) entry which is preliminary data.</text>
</comment>
<dbReference type="Proteomes" id="UP000679749">
    <property type="component" value="Unassembled WGS sequence"/>
</dbReference>
<dbReference type="EMBL" id="JAGYPF010000002">
    <property type="protein sequence ID" value="MBS4212799.1"/>
    <property type="molecule type" value="Genomic_DNA"/>
</dbReference>
<gene>
    <name evidence="2" type="ORF">KHA99_10120</name>
</gene>
<feature type="transmembrane region" description="Helical" evidence="1">
    <location>
        <begin position="230"/>
        <end position="253"/>
    </location>
</feature>
<keyword evidence="1" id="KW-1133">Transmembrane helix</keyword>
<dbReference type="RefSeq" id="WP_213117326.1">
    <property type="nucleotide sequence ID" value="NZ_JAGYPF010000002.1"/>
</dbReference>
<keyword evidence="1" id="KW-0812">Transmembrane</keyword>
<keyword evidence="1" id="KW-0472">Membrane</keyword>
<proteinExistence type="predicted"/>
<name>A0A942U8G3_9BACI</name>
<reference evidence="2" key="1">
    <citation type="submission" date="2021-05" db="EMBL/GenBank/DDBJ databases">
        <title>Novel Bacillus species.</title>
        <authorList>
            <person name="Liu G."/>
        </authorList>
    </citation>
    <scope>NUCLEOTIDE SEQUENCE</scope>
    <source>
        <strain evidence="2">FJAT-49825</strain>
    </source>
</reference>
<evidence type="ECO:0000313" key="3">
    <source>
        <dbReference type="Proteomes" id="UP000679749"/>
    </source>
</evidence>
<evidence type="ECO:0000256" key="1">
    <source>
        <dbReference type="SAM" id="Phobius"/>
    </source>
</evidence>
<keyword evidence="3" id="KW-1185">Reference proteome</keyword>
<feature type="transmembrane region" description="Helical" evidence="1">
    <location>
        <begin position="171"/>
        <end position="191"/>
    </location>
</feature>
<sequence length="259" mass="29978">MSAFQGLLKKDFAISKLWFLFWLIFISVFLIIPLAIESYFHAPLSFLPVAVILLLVFNTFLLPCMLLSMLRLEGKTQLWLYNPQSSKALILSKIAVSFVYQLIAQLYLTAVGLVIYQFYKNQIHIEASDLFAGAIIFNIGLLLVGLYVSCWAVFYWTIYHSLGKFPAVKNWRWLVILFLFFLYNLISTFLAKIEILRDVIFKWKIPVLAGPNFNHKEGDNWEIFLNMTDLPVLGLLLYIILACGLFLISCWLLDRKVEV</sequence>
<feature type="transmembrane region" description="Helical" evidence="1">
    <location>
        <begin position="131"/>
        <end position="159"/>
    </location>
</feature>
<organism evidence="2 3">
    <name type="scientific">Neobacillus rhizophilus</name>
    <dbReference type="NCBI Taxonomy" id="2833579"/>
    <lineage>
        <taxon>Bacteria</taxon>
        <taxon>Bacillati</taxon>
        <taxon>Bacillota</taxon>
        <taxon>Bacilli</taxon>
        <taxon>Bacillales</taxon>
        <taxon>Bacillaceae</taxon>
        <taxon>Neobacillus</taxon>
    </lineage>
</organism>